<proteinExistence type="predicted"/>
<feature type="compositionally biased region" description="Basic residues" evidence="1">
    <location>
        <begin position="87"/>
        <end position="112"/>
    </location>
</feature>
<evidence type="ECO:0000256" key="1">
    <source>
        <dbReference type="SAM" id="MobiDB-lite"/>
    </source>
</evidence>
<protein>
    <submittedName>
        <fullName evidence="2">Uncharacterized protein</fullName>
    </submittedName>
</protein>
<feature type="compositionally biased region" description="Basic and acidic residues" evidence="1">
    <location>
        <begin position="60"/>
        <end position="70"/>
    </location>
</feature>
<keyword evidence="3" id="KW-1185">Reference proteome</keyword>
<comment type="caution">
    <text evidence="2">The sequence shown here is derived from an EMBL/GenBank/DDBJ whole genome shotgun (WGS) entry which is preliminary data.</text>
</comment>
<accession>A0A6A0AWL0</accession>
<dbReference type="Proteomes" id="UP000484988">
    <property type="component" value="Unassembled WGS sequence"/>
</dbReference>
<reference evidence="2 3" key="1">
    <citation type="submission" date="2020-02" db="EMBL/GenBank/DDBJ databases">
        <title>Whole Genome Shotgun Sequence of Streptomyces sp. strain CWH03.</title>
        <authorList>
            <person name="Dohra H."/>
            <person name="Kodani S."/>
            <person name="Yamamura H."/>
        </authorList>
    </citation>
    <scope>NUCLEOTIDE SEQUENCE [LARGE SCALE GENOMIC DNA]</scope>
    <source>
        <strain evidence="2 3">CWH03</strain>
    </source>
</reference>
<dbReference type="EMBL" id="BLLG01000006">
    <property type="protein sequence ID" value="GFH36344.1"/>
    <property type="molecule type" value="Genomic_DNA"/>
</dbReference>
<feature type="region of interest" description="Disordered" evidence="1">
    <location>
        <begin position="20"/>
        <end position="133"/>
    </location>
</feature>
<organism evidence="2 3">
    <name type="scientific">Streptomyces pacificus</name>
    <dbReference type="NCBI Taxonomy" id="2705029"/>
    <lineage>
        <taxon>Bacteria</taxon>
        <taxon>Bacillati</taxon>
        <taxon>Actinomycetota</taxon>
        <taxon>Actinomycetes</taxon>
        <taxon>Kitasatosporales</taxon>
        <taxon>Streptomycetaceae</taxon>
        <taxon>Streptomyces</taxon>
    </lineage>
</organism>
<name>A0A6A0AWL0_9ACTN</name>
<evidence type="ECO:0000313" key="3">
    <source>
        <dbReference type="Proteomes" id="UP000484988"/>
    </source>
</evidence>
<sequence>MLPPHSGAIVDLKHDGAAVLRPKGDGAAGHACRHEALRERSWQRRGAVRGRRPGAGPSHPDTRTRAGSRDRGRHALPLRADTLARAGSRRRSRPRRSAPRGRARTPARHTRPIARVSAISMTTRSGFGDGVRP</sequence>
<feature type="compositionally biased region" description="Basic and acidic residues" evidence="1">
    <location>
        <begin position="32"/>
        <end position="42"/>
    </location>
</feature>
<gene>
    <name evidence="2" type="ORF">SCWH03_25710</name>
</gene>
<dbReference type="AlphaFoldDB" id="A0A6A0AWL0"/>
<evidence type="ECO:0000313" key="2">
    <source>
        <dbReference type="EMBL" id="GFH36344.1"/>
    </source>
</evidence>